<dbReference type="InterPro" id="IPR020095">
    <property type="entry name" value="PsdUridine_synth_TruA_C"/>
</dbReference>
<dbReference type="Gene3D" id="3.30.70.580">
    <property type="entry name" value="Pseudouridine synthase I, catalytic domain, N-terminal subdomain"/>
    <property type="match status" value="1"/>
</dbReference>
<dbReference type="Pfam" id="PF01416">
    <property type="entry name" value="PseudoU_synth_1"/>
    <property type="match status" value="1"/>
</dbReference>
<dbReference type="GO" id="GO:0003723">
    <property type="term" value="F:RNA binding"/>
    <property type="evidence" value="ECO:0007669"/>
    <property type="project" value="InterPro"/>
</dbReference>
<evidence type="ECO:0000256" key="5">
    <source>
        <dbReference type="SAM" id="MobiDB-lite"/>
    </source>
</evidence>
<dbReference type="EC" id="5.4.99.12" evidence="4"/>
<sequence length="487" mass="55517">MAIHPVRYEEFTKDELLQVIRRLRDSPDNLAHAVDTAARAVRSGEPSAKKQKKLAYNQKPPKPFDFSRYRTRHIALKFSYAGEKYAGFARQEHMEHTIERYLIDALLRARMVEDFNNCGYSRCGRTDAGVSALGQVVGLIVRSNVPADAIILDDKTIDDIRPNESFRVQLPDGTIKTLMELDYCVSLNSALPADIRVYGWAPAPMPEWSARFHCIGRVYKYFFHRRNMDLERMREAAALLVGVDQDYRNFCRLDPSVPTYTRSISSFKVHETTPADSAGGNYYQLCYLEIHGKAFLWHQVRCMAAILFLVGRGLEQPALVTQLLDVNATPRKPQYEMASELPLVLHDCKYDTMHMTYTPGVLNRVYCDIESQWEAASLRTAMLRNQLETLKEITIERGQALEEVQKRLKHLRPDQVEAKVPVVAPTDGKELLPFGSVWPSLPPAGKGLKHIPIMQRRTGHSVEEKLQKSLRKRMAKELSAENSEVEA</sequence>
<comment type="similarity">
    <text evidence="1 4">Belongs to the tRNA pseudouridine synthase TruA family.</text>
</comment>
<name>A0A1V9ZRE9_ACHHY</name>
<dbReference type="PANTHER" id="PTHR11142:SF5">
    <property type="entry name" value="TRNA PSEUDOURIDINE(38_39) SYNTHASE"/>
    <property type="match status" value="1"/>
</dbReference>
<gene>
    <name evidence="7" type="ORF">ACHHYP_03398</name>
</gene>
<dbReference type="GO" id="GO:0005737">
    <property type="term" value="C:cytoplasm"/>
    <property type="evidence" value="ECO:0007669"/>
    <property type="project" value="TreeGrafter"/>
</dbReference>
<evidence type="ECO:0000256" key="2">
    <source>
        <dbReference type="ARBA" id="ARBA00022694"/>
    </source>
</evidence>
<evidence type="ECO:0000256" key="4">
    <source>
        <dbReference type="RuleBase" id="RU003792"/>
    </source>
</evidence>
<dbReference type="GO" id="GO:1990481">
    <property type="term" value="P:mRNA pseudouridine synthesis"/>
    <property type="evidence" value="ECO:0007669"/>
    <property type="project" value="TreeGrafter"/>
</dbReference>
<dbReference type="InterPro" id="IPR020094">
    <property type="entry name" value="TruA/RsuA/RluB/E/F_N"/>
</dbReference>
<protein>
    <recommendedName>
        <fullName evidence="4">tRNA pseudouridine synthase</fullName>
        <ecNumber evidence="4">5.4.99.12</ecNumber>
    </recommendedName>
</protein>
<dbReference type="GO" id="GO:0031119">
    <property type="term" value="P:tRNA pseudouridine synthesis"/>
    <property type="evidence" value="ECO:0007669"/>
    <property type="project" value="TreeGrafter"/>
</dbReference>
<evidence type="ECO:0000259" key="6">
    <source>
        <dbReference type="Pfam" id="PF01416"/>
    </source>
</evidence>
<keyword evidence="3 4" id="KW-0413">Isomerase</keyword>
<dbReference type="SUPFAM" id="SSF55120">
    <property type="entry name" value="Pseudouridine synthase"/>
    <property type="match status" value="1"/>
</dbReference>
<organism evidence="7 8">
    <name type="scientific">Achlya hypogyna</name>
    <name type="common">Oomycete</name>
    <name type="synonym">Protoachlya hypogyna</name>
    <dbReference type="NCBI Taxonomy" id="1202772"/>
    <lineage>
        <taxon>Eukaryota</taxon>
        <taxon>Sar</taxon>
        <taxon>Stramenopiles</taxon>
        <taxon>Oomycota</taxon>
        <taxon>Saprolegniomycetes</taxon>
        <taxon>Saprolegniales</taxon>
        <taxon>Achlyaceae</taxon>
        <taxon>Achlya</taxon>
    </lineage>
</organism>
<dbReference type="PANTHER" id="PTHR11142">
    <property type="entry name" value="PSEUDOURIDYLATE SYNTHASE"/>
    <property type="match status" value="1"/>
</dbReference>
<evidence type="ECO:0000313" key="8">
    <source>
        <dbReference type="Proteomes" id="UP000243579"/>
    </source>
</evidence>
<dbReference type="STRING" id="1202772.A0A1V9ZRE9"/>
<evidence type="ECO:0000313" key="7">
    <source>
        <dbReference type="EMBL" id="OQS00573.1"/>
    </source>
</evidence>
<accession>A0A1V9ZRE9</accession>
<dbReference type="EMBL" id="JNBR01000029">
    <property type="protein sequence ID" value="OQS00573.1"/>
    <property type="molecule type" value="Genomic_DNA"/>
</dbReference>
<evidence type="ECO:0000256" key="3">
    <source>
        <dbReference type="ARBA" id="ARBA00023235"/>
    </source>
</evidence>
<dbReference type="GO" id="GO:0005634">
    <property type="term" value="C:nucleus"/>
    <property type="evidence" value="ECO:0007669"/>
    <property type="project" value="TreeGrafter"/>
</dbReference>
<reference evidence="7 8" key="1">
    <citation type="journal article" date="2014" name="Genome Biol. Evol.">
        <title>The secreted proteins of Achlya hypogyna and Thraustotheca clavata identify the ancestral oomycete secretome and reveal gene acquisitions by horizontal gene transfer.</title>
        <authorList>
            <person name="Misner I."/>
            <person name="Blouin N."/>
            <person name="Leonard G."/>
            <person name="Richards T.A."/>
            <person name="Lane C.E."/>
        </authorList>
    </citation>
    <scope>NUCLEOTIDE SEQUENCE [LARGE SCALE GENOMIC DNA]</scope>
    <source>
        <strain evidence="7 8">ATCC 48635</strain>
    </source>
</reference>
<dbReference type="Gene3D" id="3.30.70.660">
    <property type="entry name" value="Pseudouridine synthase I, catalytic domain, C-terminal subdomain"/>
    <property type="match status" value="1"/>
</dbReference>
<feature type="domain" description="Pseudouridine synthase I TruA alpha/beta" evidence="6">
    <location>
        <begin position="236"/>
        <end position="351"/>
    </location>
</feature>
<dbReference type="AlphaFoldDB" id="A0A1V9ZRE9"/>
<dbReference type="InterPro" id="IPR020103">
    <property type="entry name" value="PsdUridine_synth_cat_dom_sf"/>
</dbReference>
<dbReference type="InterPro" id="IPR020097">
    <property type="entry name" value="PsdUridine_synth_TruA_a/b_dom"/>
</dbReference>
<proteinExistence type="inferred from homology"/>
<feature type="region of interest" description="Disordered" evidence="5">
    <location>
        <begin position="41"/>
        <end position="60"/>
    </location>
</feature>
<comment type="caution">
    <text evidence="7">The sequence shown here is derived from an EMBL/GenBank/DDBJ whole genome shotgun (WGS) entry which is preliminary data.</text>
</comment>
<evidence type="ECO:0000256" key="1">
    <source>
        <dbReference type="ARBA" id="ARBA00009375"/>
    </source>
</evidence>
<dbReference type="GO" id="GO:0160147">
    <property type="term" value="F:tRNA pseudouridine(38-40) synthase activity"/>
    <property type="evidence" value="ECO:0007669"/>
    <property type="project" value="UniProtKB-EC"/>
</dbReference>
<dbReference type="InterPro" id="IPR001406">
    <property type="entry name" value="PsdUridine_synth_TruA"/>
</dbReference>
<dbReference type="Proteomes" id="UP000243579">
    <property type="component" value="Unassembled WGS sequence"/>
</dbReference>
<dbReference type="OrthoDB" id="25767at2759"/>
<feature type="region of interest" description="Disordered" evidence="5">
    <location>
        <begin position="457"/>
        <end position="487"/>
    </location>
</feature>
<comment type="catalytic activity">
    <reaction evidence="4">
        <text>uridine(38/39/40) in tRNA = pseudouridine(38/39/40) in tRNA</text>
        <dbReference type="Rhea" id="RHEA:22376"/>
        <dbReference type="Rhea" id="RHEA-COMP:10085"/>
        <dbReference type="Rhea" id="RHEA-COMP:10087"/>
        <dbReference type="ChEBI" id="CHEBI:65314"/>
        <dbReference type="ChEBI" id="CHEBI:65315"/>
        <dbReference type="EC" id="5.4.99.12"/>
    </reaction>
</comment>
<dbReference type="NCBIfam" id="TIGR00071">
    <property type="entry name" value="hisT_truA"/>
    <property type="match status" value="1"/>
</dbReference>
<keyword evidence="2 4" id="KW-0819">tRNA processing</keyword>
<keyword evidence="8" id="KW-1185">Reference proteome</keyword>